<feature type="domain" description="GINS subunit" evidence="7">
    <location>
        <begin position="80"/>
        <end position="173"/>
    </location>
</feature>
<evidence type="ECO:0000313" key="9">
    <source>
        <dbReference type="EMBL" id="CAH1101104.1"/>
    </source>
</evidence>
<dbReference type="CDD" id="cd11713">
    <property type="entry name" value="GINS_A_psf3"/>
    <property type="match status" value="1"/>
</dbReference>
<evidence type="ECO:0000259" key="7">
    <source>
        <dbReference type="Pfam" id="PF05916"/>
    </source>
</evidence>
<proteinExistence type="inferred from homology"/>
<evidence type="ECO:0000256" key="3">
    <source>
        <dbReference type="ARBA" id="ARBA00022705"/>
    </source>
</evidence>
<dbReference type="EMBL" id="OV651823">
    <property type="protein sequence ID" value="CAH1101104.1"/>
    <property type="molecule type" value="Genomic_DNA"/>
</dbReference>
<dbReference type="GO" id="GO:1902975">
    <property type="term" value="P:mitotic DNA replication initiation"/>
    <property type="evidence" value="ECO:0007669"/>
    <property type="project" value="TreeGrafter"/>
</dbReference>
<dbReference type="Pfam" id="PF05916">
    <property type="entry name" value="Sld5"/>
    <property type="match status" value="1"/>
</dbReference>
<dbReference type="Proteomes" id="UP001153636">
    <property type="component" value="Chromosome 11"/>
</dbReference>
<comment type="similarity">
    <text evidence="2 6">Belongs to the GINS3/PSF3 family.</text>
</comment>
<sequence length="201" mass="23425">MSLRVSYSPNYYSLDDILATQERVPCKVALTIQKMGHLNPSVAERDLQPGTSLELPLWLVSELSQSRAPLVNPELPKIYREAYREILKADACAVDLHKFSLFFYELGSHIKRFDKKQDVHETLLHTFRTRFRQLMDLADNSMSDPTVQQTLDILERKLFNDAYKARMKLNTWLKDSNTTIEAANMVINHKKRKRMNIEDLL</sequence>
<dbReference type="InterPro" id="IPR055221">
    <property type="entry name" value="PSF3_N"/>
</dbReference>
<evidence type="ECO:0000256" key="2">
    <source>
        <dbReference type="ARBA" id="ARBA00006343"/>
    </source>
</evidence>
<comment type="subunit">
    <text evidence="6">Component of the GINS complex.</text>
</comment>
<reference evidence="9" key="1">
    <citation type="submission" date="2022-01" db="EMBL/GenBank/DDBJ databases">
        <authorList>
            <person name="King R."/>
        </authorList>
    </citation>
    <scope>NUCLEOTIDE SEQUENCE</scope>
</reference>
<comment type="function">
    <text evidence="6">The GINS complex plays an essential role in the initiation of DNA replication.</text>
</comment>
<keyword evidence="4 6" id="KW-0539">Nucleus</keyword>
<accession>A0A9P0G3Y0</accession>
<evidence type="ECO:0000256" key="4">
    <source>
        <dbReference type="ARBA" id="ARBA00023242"/>
    </source>
</evidence>
<evidence type="ECO:0000313" key="10">
    <source>
        <dbReference type="Proteomes" id="UP001153636"/>
    </source>
</evidence>
<dbReference type="Pfam" id="PF22466">
    <property type="entry name" value="PSF3_N"/>
    <property type="match status" value="1"/>
</dbReference>
<evidence type="ECO:0000256" key="6">
    <source>
        <dbReference type="RuleBase" id="RU367161"/>
    </source>
</evidence>
<dbReference type="Gene3D" id="1.20.58.2050">
    <property type="match status" value="1"/>
</dbReference>
<evidence type="ECO:0000256" key="5">
    <source>
        <dbReference type="ARBA" id="ARBA00045258"/>
    </source>
</evidence>
<comment type="function">
    <text evidence="5">Required for correct functioning of the GINS complex, a complex that plays an essential role in the initiation of DNA replication, and progression of DNA replication forks. GINS complex is a core component of CDC45-MCM-GINS (CMG) helicase, the molecular machine that unwinds template DNA during replication, and around which the replisome is built.</text>
</comment>
<dbReference type="OrthoDB" id="10251744at2759"/>
<name>A0A9P0G3Y0_9CUCU</name>
<protein>
    <recommendedName>
        <fullName evidence="6">DNA replication complex GINS protein PSF3</fullName>
    </recommendedName>
</protein>
<evidence type="ECO:0000259" key="8">
    <source>
        <dbReference type="Pfam" id="PF22466"/>
    </source>
</evidence>
<comment type="subcellular location">
    <subcellularLocation>
        <location evidence="1 6">Nucleus</location>
    </subcellularLocation>
</comment>
<keyword evidence="3 6" id="KW-0235">DNA replication</keyword>
<organism evidence="9 10">
    <name type="scientific">Psylliodes chrysocephalus</name>
    <dbReference type="NCBI Taxonomy" id="3402493"/>
    <lineage>
        <taxon>Eukaryota</taxon>
        <taxon>Metazoa</taxon>
        <taxon>Ecdysozoa</taxon>
        <taxon>Arthropoda</taxon>
        <taxon>Hexapoda</taxon>
        <taxon>Insecta</taxon>
        <taxon>Pterygota</taxon>
        <taxon>Neoptera</taxon>
        <taxon>Endopterygota</taxon>
        <taxon>Coleoptera</taxon>
        <taxon>Polyphaga</taxon>
        <taxon>Cucujiformia</taxon>
        <taxon>Chrysomeloidea</taxon>
        <taxon>Chrysomelidae</taxon>
        <taxon>Galerucinae</taxon>
        <taxon>Alticini</taxon>
        <taxon>Psylliodes</taxon>
    </lineage>
</organism>
<keyword evidence="10" id="KW-1185">Reference proteome</keyword>
<dbReference type="InterPro" id="IPR036224">
    <property type="entry name" value="GINS_bundle-like_dom_sf"/>
</dbReference>
<dbReference type="PANTHER" id="PTHR22768:SF0">
    <property type="entry name" value="DNA REPLICATION COMPLEX GINS PROTEIN PSF3"/>
    <property type="match status" value="1"/>
</dbReference>
<evidence type="ECO:0000256" key="1">
    <source>
        <dbReference type="ARBA" id="ARBA00004123"/>
    </source>
</evidence>
<dbReference type="InterPro" id="IPR021151">
    <property type="entry name" value="GINS_A"/>
</dbReference>
<feature type="domain" description="DNA replication complex GINS protein PSF3 N-terminal" evidence="8">
    <location>
        <begin position="12"/>
        <end position="63"/>
    </location>
</feature>
<dbReference type="InterPro" id="IPR038437">
    <property type="entry name" value="GINS_Psf3_sf"/>
</dbReference>
<dbReference type="PANTHER" id="PTHR22768">
    <property type="entry name" value="DNA REPLICATION COMPLEX GINS PROTEIN PSF3"/>
    <property type="match status" value="1"/>
</dbReference>
<dbReference type="AlphaFoldDB" id="A0A9P0G3Y0"/>
<dbReference type="SUPFAM" id="SSF158573">
    <property type="entry name" value="GINS helical bundle-like"/>
    <property type="match status" value="1"/>
</dbReference>
<dbReference type="SUPFAM" id="SSF160059">
    <property type="entry name" value="PriA/YqbF domain"/>
    <property type="match status" value="1"/>
</dbReference>
<dbReference type="GO" id="GO:0000811">
    <property type="term" value="C:GINS complex"/>
    <property type="evidence" value="ECO:0007669"/>
    <property type="project" value="UniProtKB-UniRule"/>
</dbReference>
<gene>
    <name evidence="9" type="ORF">PSYICH_LOCUS2884</name>
</gene>
<dbReference type="CDD" id="cd21693">
    <property type="entry name" value="GINS_B_Psf3"/>
    <property type="match status" value="1"/>
</dbReference>
<dbReference type="InterPro" id="IPR010492">
    <property type="entry name" value="GINS_Psf3"/>
</dbReference>